<dbReference type="Pfam" id="PF01135">
    <property type="entry name" value="PCMT"/>
    <property type="match status" value="1"/>
</dbReference>
<keyword evidence="4" id="KW-0489">Methyltransferase</keyword>
<accession>A0A366ECR8</accession>
<evidence type="ECO:0000313" key="5">
    <source>
        <dbReference type="Proteomes" id="UP000252893"/>
    </source>
</evidence>
<dbReference type="PANTHER" id="PTHR11579:SF18">
    <property type="entry name" value="PROTEIN-L-ISOASPARTATE O-METHYLTRANSFERASE"/>
    <property type="match status" value="1"/>
</dbReference>
<dbReference type="GO" id="GO:0004719">
    <property type="term" value="F:protein-L-isoaspartate (D-aspartate) O-methyltransferase activity"/>
    <property type="evidence" value="ECO:0007669"/>
    <property type="project" value="InterPro"/>
</dbReference>
<dbReference type="PANTHER" id="PTHR11579">
    <property type="entry name" value="PROTEIN-L-ISOASPARTATE O-METHYLTRANSFERASE"/>
    <property type="match status" value="1"/>
</dbReference>
<dbReference type="Proteomes" id="UP000252893">
    <property type="component" value="Unassembled WGS sequence"/>
</dbReference>
<protein>
    <recommendedName>
        <fullName evidence="2">Protein-L-isoaspartate O-methyltransferase</fullName>
    </recommendedName>
    <alternativeName>
        <fullName evidence="3">Protein L-isoaspartyl methyltransferase</fullName>
    </alternativeName>
</protein>
<organism evidence="4 5">
    <name type="scientific">Pseudochrobactrum asaccharolyticum</name>
    <dbReference type="NCBI Taxonomy" id="354351"/>
    <lineage>
        <taxon>Bacteria</taxon>
        <taxon>Pseudomonadati</taxon>
        <taxon>Pseudomonadota</taxon>
        <taxon>Alphaproteobacteria</taxon>
        <taxon>Hyphomicrobiales</taxon>
        <taxon>Brucellaceae</taxon>
        <taxon>Pseudochrobactrum</taxon>
    </lineage>
</organism>
<sequence>MTADFRELRVNMVDTQIRTTDVTDLAVLDAFLAVPREEFVPAQRRELAYIDEDQVLAETAEGVRYLMEPSPAARLVQLALVKKQDVVLDIGCGTGYLAAVLSQLASSVIALESNPDFVAAATEKLQTLGCDNVVVVSGELTAGYAKEAPFDVIIIEGAVDFVPEALQAQLRDGGRLVAIEGQGNMGVAHIYVKEDGIVSRRGVFNAAVKLLPGFSRSAEFVF</sequence>
<dbReference type="InterPro" id="IPR029063">
    <property type="entry name" value="SAM-dependent_MTases_sf"/>
</dbReference>
<keyword evidence="4" id="KW-0808">Transferase</keyword>
<dbReference type="RefSeq" id="WP_113943111.1">
    <property type="nucleotide sequence ID" value="NZ_JBHEEG010000005.1"/>
</dbReference>
<proteinExistence type="inferred from homology"/>
<keyword evidence="5" id="KW-1185">Reference proteome</keyword>
<evidence type="ECO:0000256" key="3">
    <source>
        <dbReference type="ARBA" id="ARBA00030757"/>
    </source>
</evidence>
<dbReference type="EMBL" id="QNRH01000001">
    <property type="protein sequence ID" value="RBO99284.1"/>
    <property type="molecule type" value="Genomic_DNA"/>
</dbReference>
<comment type="caution">
    <text evidence="4">The sequence shown here is derived from an EMBL/GenBank/DDBJ whole genome shotgun (WGS) entry which is preliminary data.</text>
</comment>
<dbReference type="CDD" id="cd02440">
    <property type="entry name" value="AdoMet_MTases"/>
    <property type="match status" value="1"/>
</dbReference>
<dbReference type="OrthoDB" id="9798496at2"/>
<evidence type="ECO:0000313" key="4">
    <source>
        <dbReference type="EMBL" id="RBO99284.1"/>
    </source>
</evidence>
<comment type="similarity">
    <text evidence="1">Belongs to the methyltransferase superfamily. L-isoaspartyl/D-aspartyl protein methyltransferase family.</text>
</comment>
<dbReference type="GO" id="GO:0032259">
    <property type="term" value="P:methylation"/>
    <property type="evidence" value="ECO:0007669"/>
    <property type="project" value="UniProtKB-KW"/>
</dbReference>
<dbReference type="GO" id="GO:0005737">
    <property type="term" value="C:cytoplasm"/>
    <property type="evidence" value="ECO:0007669"/>
    <property type="project" value="TreeGrafter"/>
</dbReference>
<dbReference type="Gene3D" id="3.40.50.150">
    <property type="entry name" value="Vaccinia Virus protein VP39"/>
    <property type="match status" value="1"/>
</dbReference>
<evidence type="ECO:0000256" key="2">
    <source>
        <dbReference type="ARBA" id="ARBA00013346"/>
    </source>
</evidence>
<dbReference type="InterPro" id="IPR000682">
    <property type="entry name" value="PCMT"/>
</dbReference>
<name>A0A366ECR8_9HYPH</name>
<reference evidence="4 5" key="1">
    <citation type="submission" date="2018-06" db="EMBL/GenBank/DDBJ databases">
        <title>Genomic Encyclopedia of Type Strains, Phase IV (KMG-IV): sequencing the most valuable type-strain genomes for metagenomic binning, comparative biology and taxonomic classification.</title>
        <authorList>
            <person name="Goeker M."/>
        </authorList>
    </citation>
    <scope>NUCLEOTIDE SEQUENCE [LARGE SCALE GENOMIC DNA]</scope>
    <source>
        <strain evidence="4 5">DSM 25619</strain>
    </source>
</reference>
<dbReference type="AlphaFoldDB" id="A0A366ECR8"/>
<evidence type="ECO:0000256" key="1">
    <source>
        <dbReference type="ARBA" id="ARBA00005369"/>
    </source>
</evidence>
<dbReference type="SUPFAM" id="SSF53335">
    <property type="entry name" value="S-adenosyl-L-methionine-dependent methyltransferases"/>
    <property type="match status" value="1"/>
</dbReference>
<gene>
    <name evidence="4" type="ORF">DFR47_101899</name>
</gene>